<reference evidence="4" key="1">
    <citation type="submission" date="2018-06" db="EMBL/GenBank/DDBJ databases">
        <authorList>
            <person name="Zhirakovskaya E."/>
        </authorList>
    </citation>
    <scope>NUCLEOTIDE SEQUENCE</scope>
</reference>
<evidence type="ECO:0000256" key="2">
    <source>
        <dbReference type="ARBA" id="ARBA00023016"/>
    </source>
</evidence>
<keyword evidence="2" id="KW-0346">Stress response</keyword>
<dbReference type="Pfam" id="PF17209">
    <property type="entry name" value="Hfq"/>
    <property type="match status" value="1"/>
</dbReference>
<feature type="domain" description="Sm" evidence="3">
    <location>
        <begin position="9"/>
        <end position="68"/>
    </location>
</feature>
<dbReference type="PANTHER" id="PTHR34772">
    <property type="entry name" value="RNA-BINDING PROTEIN HFQ"/>
    <property type="match status" value="1"/>
</dbReference>
<dbReference type="HAMAP" id="MF_00436">
    <property type="entry name" value="Hfq"/>
    <property type="match status" value="1"/>
</dbReference>
<sequence length="89" mass="10068">MPKGQSLQEPFLNALRKERVPVSIYLVNGIKLQGQVESFDQFAVMLRNTVSQMVYKHAISTIVPARPVRWANNHEEEMDDDVENGGGNK</sequence>
<dbReference type="PANTHER" id="PTHR34772:SF1">
    <property type="entry name" value="RNA-BINDING PROTEIN HFQ"/>
    <property type="match status" value="1"/>
</dbReference>
<protein>
    <submittedName>
        <fullName evidence="4">RNA-binding protein Hfq</fullName>
    </submittedName>
</protein>
<organism evidence="4">
    <name type="scientific">hydrothermal vent metagenome</name>
    <dbReference type="NCBI Taxonomy" id="652676"/>
    <lineage>
        <taxon>unclassified sequences</taxon>
        <taxon>metagenomes</taxon>
        <taxon>ecological metagenomes</taxon>
    </lineage>
</organism>
<dbReference type="Gene3D" id="2.30.30.100">
    <property type="match status" value="1"/>
</dbReference>
<dbReference type="InterPro" id="IPR010920">
    <property type="entry name" value="LSM_dom_sf"/>
</dbReference>
<dbReference type="GO" id="GO:0043487">
    <property type="term" value="P:regulation of RNA stability"/>
    <property type="evidence" value="ECO:0007669"/>
    <property type="project" value="TreeGrafter"/>
</dbReference>
<proteinExistence type="inferred from homology"/>
<dbReference type="GO" id="GO:0003723">
    <property type="term" value="F:RNA binding"/>
    <property type="evidence" value="ECO:0007669"/>
    <property type="project" value="UniProtKB-KW"/>
</dbReference>
<evidence type="ECO:0000256" key="1">
    <source>
        <dbReference type="ARBA" id="ARBA00022884"/>
    </source>
</evidence>
<accession>A0A3B0YU33</accession>
<dbReference type="GO" id="GO:0005829">
    <property type="term" value="C:cytosol"/>
    <property type="evidence" value="ECO:0007669"/>
    <property type="project" value="TreeGrafter"/>
</dbReference>
<dbReference type="CDD" id="cd01716">
    <property type="entry name" value="Hfq"/>
    <property type="match status" value="1"/>
</dbReference>
<dbReference type="InterPro" id="IPR005001">
    <property type="entry name" value="Hfq"/>
</dbReference>
<dbReference type="NCBIfam" id="TIGR02383">
    <property type="entry name" value="Hfq"/>
    <property type="match status" value="1"/>
</dbReference>
<dbReference type="InterPro" id="IPR047575">
    <property type="entry name" value="Sm"/>
</dbReference>
<dbReference type="FunFam" id="2.30.30.100:FF:000001">
    <property type="entry name" value="RNA-binding protein Hfq"/>
    <property type="match status" value="1"/>
</dbReference>
<keyword evidence="1" id="KW-0694">RNA-binding</keyword>
<dbReference type="NCBIfam" id="NF001602">
    <property type="entry name" value="PRK00395.1"/>
    <property type="match status" value="1"/>
</dbReference>
<dbReference type="SUPFAM" id="SSF50182">
    <property type="entry name" value="Sm-like ribonucleoproteins"/>
    <property type="match status" value="1"/>
</dbReference>
<evidence type="ECO:0000259" key="3">
    <source>
        <dbReference type="PROSITE" id="PS52002"/>
    </source>
</evidence>
<dbReference type="GO" id="GO:0045974">
    <property type="term" value="P:regulation of translation, ncRNA-mediated"/>
    <property type="evidence" value="ECO:0007669"/>
    <property type="project" value="TreeGrafter"/>
</dbReference>
<name>A0A3B0YU33_9ZZZZ</name>
<dbReference type="AlphaFoldDB" id="A0A3B0YU33"/>
<dbReference type="EMBL" id="UOFJ01000638">
    <property type="protein sequence ID" value="VAW72016.1"/>
    <property type="molecule type" value="Genomic_DNA"/>
</dbReference>
<evidence type="ECO:0000313" key="4">
    <source>
        <dbReference type="EMBL" id="VAW72016.1"/>
    </source>
</evidence>
<dbReference type="PROSITE" id="PS52002">
    <property type="entry name" value="SM"/>
    <property type="match status" value="1"/>
</dbReference>
<gene>
    <name evidence="4" type="ORF">MNBD_GAMMA10-1564</name>
</gene>
<dbReference type="GO" id="GO:0006355">
    <property type="term" value="P:regulation of DNA-templated transcription"/>
    <property type="evidence" value="ECO:0007669"/>
    <property type="project" value="InterPro"/>
</dbReference>